<reference evidence="2" key="1">
    <citation type="journal article" date="2019" name="Int. J. Syst. Evol. Microbiol.">
        <title>The Global Catalogue of Microorganisms (GCM) 10K type strain sequencing project: providing services to taxonomists for standard genome sequencing and annotation.</title>
        <authorList>
            <consortium name="The Broad Institute Genomics Platform"/>
            <consortium name="The Broad Institute Genome Sequencing Center for Infectious Disease"/>
            <person name="Wu L."/>
            <person name="Ma J."/>
        </authorList>
    </citation>
    <scope>NUCLEOTIDE SEQUENCE [LARGE SCALE GENOMIC DNA]</scope>
    <source>
        <strain evidence="2">JCM 11483</strain>
    </source>
</reference>
<dbReference type="Proteomes" id="UP001501736">
    <property type="component" value="Unassembled WGS sequence"/>
</dbReference>
<accession>A0ABP6REF6</accession>
<proteinExistence type="predicted"/>
<keyword evidence="2" id="KW-1185">Reference proteome</keyword>
<gene>
    <name evidence="1" type="ORF">GCM10020260_16660</name>
</gene>
<evidence type="ECO:0000313" key="1">
    <source>
        <dbReference type="EMBL" id="GAA3284990.1"/>
    </source>
</evidence>
<organism evidence="1 2">
    <name type="scientific">Nesterenkonia halobia</name>
    <dbReference type="NCBI Taxonomy" id="37922"/>
    <lineage>
        <taxon>Bacteria</taxon>
        <taxon>Bacillati</taxon>
        <taxon>Actinomycetota</taxon>
        <taxon>Actinomycetes</taxon>
        <taxon>Micrococcales</taxon>
        <taxon>Micrococcaceae</taxon>
        <taxon>Nesterenkonia</taxon>
    </lineage>
</organism>
<dbReference type="RefSeq" id="WP_344720177.1">
    <property type="nucleotide sequence ID" value="NZ_BAAAYG010000005.1"/>
</dbReference>
<protein>
    <submittedName>
        <fullName evidence="1">Uncharacterized protein</fullName>
    </submittedName>
</protein>
<evidence type="ECO:0000313" key="2">
    <source>
        <dbReference type="Proteomes" id="UP001501736"/>
    </source>
</evidence>
<dbReference type="EMBL" id="BAAAYG010000005">
    <property type="protein sequence ID" value="GAA3284990.1"/>
    <property type="molecule type" value="Genomic_DNA"/>
</dbReference>
<name>A0ABP6REF6_9MICC</name>
<comment type="caution">
    <text evidence="1">The sequence shown here is derived from an EMBL/GenBank/DDBJ whole genome shotgun (WGS) entry which is preliminary data.</text>
</comment>
<sequence length="564" mass="60185">MAVNLHHLRYKIAAAAVLKAGVRRAARLPGARGAASALAERLQPAGEPTGSHRGIAATLLRQAVGRSPGGDAVAQDVVAGLLPAAAPEPAPDLPALRARADQAPSAGNLIAVAAALRRSYAADFEASAAAYEQALAANPRDLRAVEGVLVSGARSHYDWPRIWRAAATLKPSRGPLVAGAHLWEAVDPLFAREPEAETVGRAVQALDARAEDLPRLHQLLIETLAARLQLLGAFRAGARMRRMMAVDRVRELGGIPLESGLWLKHLLGALAHLEEDDRLARTAARPPVDRADPIVARQAAALQADAALWSGDPTPLRDHVAARAAELTLPGEERMRELVAGRRVAVVGPAAPDAAVGELIDSHDVVVRTNLRRPPGPEAAEEIGARTDIAYYAVIDVARTGEQIARLIEDGELRLAVTRPHALPFFGGELAGLPEGLRLARTEFGLYFRGAPMGVQRILYDLLQFSPAEISLFHADFYAGPEVTTAGYRDEAASFGPHSLANDPVVMHDLSFEFRFTRRLVRAGLVTPHGRAAEVLALDEEDYLARLETGPLAAGLPGCGPRRR</sequence>